<dbReference type="FunFam" id="3.40.50.970:FF:000007">
    <property type="entry name" value="Acetolactate synthase"/>
    <property type="match status" value="1"/>
</dbReference>
<evidence type="ECO:0000259" key="5">
    <source>
        <dbReference type="Pfam" id="PF02775"/>
    </source>
</evidence>
<dbReference type="PATRIC" id="fig|796941.3.peg.1752"/>
<dbReference type="InterPro" id="IPR045229">
    <property type="entry name" value="TPP_enz"/>
</dbReference>
<evidence type="ECO:0000259" key="6">
    <source>
        <dbReference type="Pfam" id="PF02776"/>
    </source>
</evidence>
<dbReference type="InterPro" id="IPR029035">
    <property type="entry name" value="DHS-like_NAD/FAD-binding_dom"/>
</dbReference>
<proteinExistence type="inferred from homology"/>
<dbReference type="InterPro" id="IPR012000">
    <property type="entry name" value="Thiamin_PyroP_enz_cen_dom"/>
</dbReference>
<reference evidence="7 8" key="1">
    <citation type="submission" date="2012-07" db="EMBL/GenBank/DDBJ databases">
        <authorList>
            <person name="Durkin A.S."/>
            <person name="McCorrison J."/>
            <person name="Torralba M."/>
            <person name="Gillis M."/>
            <person name="Methe B."/>
            <person name="Sutton G."/>
            <person name="Nelson K.E."/>
        </authorList>
    </citation>
    <scope>NUCLEOTIDE SEQUENCE [LARGE SCALE GENOMIC DNA]</scope>
    <source>
        <strain evidence="7 8">OBRC8</strain>
    </source>
</reference>
<dbReference type="GO" id="GO:0009099">
    <property type="term" value="P:L-valine biosynthetic process"/>
    <property type="evidence" value="ECO:0007669"/>
    <property type="project" value="TreeGrafter"/>
</dbReference>
<dbReference type="AlphaFoldDB" id="J5WD48"/>
<dbReference type="GO" id="GO:0005948">
    <property type="term" value="C:acetolactate synthase complex"/>
    <property type="evidence" value="ECO:0007669"/>
    <property type="project" value="TreeGrafter"/>
</dbReference>
<dbReference type="InterPro" id="IPR012001">
    <property type="entry name" value="Thiamin_PyroP_enz_TPP-bd_dom"/>
</dbReference>
<dbReference type="CDD" id="cd07035">
    <property type="entry name" value="TPP_PYR_POX_like"/>
    <property type="match status" value="1"/>
</dbReference>
<dbReference type="InterPro" id="IPR011766">
    <property type="entry name" value="TPP_enzyme_TPP-bd"/>
</dbReference>
<keyword evidence="8" id="KW-1185">Reference proteome</keyword>
<dbReference type="Pfam" id="PF02775">
    <property type="entry name" value="TPP_enzyme_C"/>
    <property type="match status" value="1"/>
</dbReference>
<dbReference type="GO" id="GO:0030976">
    <property type="term" value="F:thiamine pyrophosphate binding"/>
    <property type="evidence" value="ECO:0007669"/>
    <property type="project" value="InterPro"/>
</dbReference>
<dbReference type="Pfam" id="PF00205">
    <property type="entry name" value="TPP_enzyme_M"/>
    <property type="match status" value="1"/>
</dbReference>
<dbReference type="InterPro" id="IPR029061">
    <property type="entry name" value="THDP-binding"/>
</dbReference>
<evidence type="ECO:0000256" key="2">
    <source>
        <dbReference type="ARBA" id="ARBA00023052"/>
    </source>
</evidence>
<evidence type="ECO:0000256" key="3">
    <source>
        <dbReference type="RuleBase" id="RU362132"/>
    </source>
</evidence>
<evidence type="ECO:0000313" key="8">
    <source>
        <dbReference type="Proteomes" id="UP000005244"/>
    </source>
</evidence>
<dbReference type="RefSeq" id="WP_009531477.1">
    <property type="nucleotide sequence ID" value="NZ_ALNK01000030.1"/>
</dbReference>
<keyword evidence="2 3" id="KW-0786">Thiamine pyrophosphate</keyword>
<dbReference type="GO" id="GO:0009097">
    <property type="term" value="P:isoleucine biosynthetic process"/>
    <property type="evidence" value="ECO:0007669"/>
    <property type="project" value="TreeGrafter"/>
</dbReference>
<evidence type="ECO:0000313" key="7">
    <source>
        <dbReference type="EMBL" id="EJU21072.1"/>
    </source>
</evidence>
<dbReference type="EMBL" id="ALNK01000030">
    <property type="protein sequence ID" value="EJU21072.1"/>
    <property type="molecule type" value="Genomic_DNA"/>
</dbReference>
<organism evidence="7 8">
    <name type="scientific">Peptoanaerobacter stomatis</name>
    <dbReference type="NCBI Taxonomy" id="796937"/>
    <lineage>
        <taxon>Bacteria</taxon>
        <taxon>Bacillati</taxon>
        <taxon>Bacillota</taxon>
        <taxon>Clostridia</taxon>
        <taxon>Peptostreptococcales</taxon>
        <taxon>Filifactoraceae</taxon>
        <taxon>Peptoanaerobacter</taxon>
    </lineage>
</organism>
<feature type="domain" description="Thiamine pyrophosphate enzyme N-terminal TPP-binding" evidence="6">
    <location>
        <begin position="1"/>
        <end position="125"/>
    </location>
</feature>
<feature type="domain" description="Thiamine pyrophosphate enzyme TPP-binding" evidence="5">
    <location>
        <begin position="391"/>
        <end position="541"/>
    </location>
</feature>
<protein>
    <submittedName>
        <fullName evidence="7">Putative acetolactate synthase large subunit</fullName>
    </submittedName>
</protein>
<accession>J5WD48</accession>
<comment type="caution">
    <text evidence="7">The sequence shown here is derived from an EMBL/GenBank/DDBJ whole genome shotgun (WGS) entry which is preliminary data.</text>
</comment>
<gene>
    <name evidence="7" type="ORF">HMPREF1143_0031</name>
</gene>
<dbReference type="Gene3D" id="3.40.50.1220">
    <property type="entry name" value="TPP-binding domain"/>
    <property type="match status" value="1"/>
</dbReference>
<dbReference type="Pfam" id="PF02776">
    <property type="entry name" value="TPP_enzyme_N"/>
    <property type="match status" value="1"/>
</dbReference>
<feature type="domain" description="Thiamine pyrophosphate enzyme central" evidence="4">
    <location>
        <begin position="200"/>
        <end position="335"/>
    </location>
</feature>
<evidence type="ECO:0000256" key="1">
    <source>
        <dbReference type="ARBA" id="ARBA00007812"/>
    </source>
</evidence>
<dbReference type="SUPFAM" id="SSF52518">
    <property type="entry name" value="Thiamin diphosphate-binding fold (THDP-binding)"/>
    <property type="match status" value="2"/>
</dbReference>
<comment type="similarity">
    <text evidence="1 3">Belongs to the TPP enzyme family.</text>
</comment>
<dbReference type="GO" id="GO:0000287">
    <property type="term" value="F:magnesium ion binding"/>
    <property type="evidence" value="ECO:0007669"/>
    <property type="project" value="InterPro"/>
</dbReference>
<sequence>MKISDFIVNFFIDKGIIDVFGYPGGMVTHLMDSFEKYNKYIKVHVNYHEQASAFSACGYAQCSLKPGLAFATSGPGATNLITGICNAYFDSIPCVFITGQVNTYESKGDFLVRQKGFQETDIVSMVKNVTKDSIYINSSKELPEILYNLYCLSISGRPGPVLIDIPMNIQREEIEDEIAYFYIKKEVKKLNTKNIDDFQIEDITKALKNSNRPCIIVGAGIRQSGQTEKFREIVNKFKIPVITSMVSIDVLERDNPYNYGFIGSYGNRVANFITSKSDLIISIGTRLDCRQTGNNLLFFAPNAKLIRIDIDSDEMTNKIKKNEVQYNIDLKDFLSYMKYMPFEECHEKFLKWNDICIQISKYLKSMDESLPNHLIKRLSDLFPNECVITTDVGQNQVWVAQSINNKTAQKVLFSGGHGSMGYSLPAAIGAYYAVKLPIICIVGDGGIQMNIQELEFIRREKLPIKIILINNHSLGMIRHFQEMYFNSIFAQTIEEKGYSTPNFSKIALAYDLNYYNINNLDDINDNIKKILCDDKPQFIEIKIKQKTYVYPKLAINKPIEDQEPLMDRSLYETIKKL</sequence>
<dbReference type="PANTHER" id="PTHR18968">
    <property type="entry name" value="THIAMINE PYROPHOSPHATE ENZYMES"/>
    <property type="match status" value="1"/>
</dbReference>
<dbReference type="GO" id="GO:0050660">
    <property type="term" value="F:flavin adenine dinucleotide binding"/>
    <property type="evidence" value="ECO:0007669"/>
    <property type="project" value="TreeGrafter"/>
</dbReference>
<dbReference type="Gene3D" id="3.40.50.970">
    <property type="match status" value="2"/>
</dbReference>
<dbReference type="SUPFAM" id="SSF52467">
    <property type="entry name" value="DHS-like NAD/FAD-binding domain"/>
    <property type="match status" value="1"/>
</dbReference>
<dbReference type="GO" id="GO:0003984">
    <property type="term" value="F:acetolactate synthase activity"/>
    <property type="evidence" value="ECO:0007669"/>
    <property type="project" value="TreeGrafter"/>
</dbReference>
<dbReference type="Proteomes" id="UP000005244">
    <property type="component" value="Unassembled WGS sequence"/>
</dbReference>
<evidence type="ECO:0000259" key="4">
    <source>
        <dbReference type="Pfam" id="PF00205"/>
    </source>
</evidence>
<dbReference type="PANTHER" id="PTHR18968:SF142">
    <property type="entry name" value="ACETOLACTATE SYNTHASE"/>
    <property type="match status" value="1"/>
</dbReference>
<name>J5WD48_9FIRM</name>